<name>M0QRP0_9ACTN</name>
<dbReference type="PROSITE" id="PS51128">
    <property type="entry name" value="ZF_DKSA_2"/>
    <property type="match status" value="1"/>
</dbReference>
<gene>
    <name evidence="6" type="ORF">GS4_33_00305</name>
</gene>
<dbReference type="Proteomes" id="UP000011666">
    <property type="component" value="Unassembled WGS sequence"/>
</dbReference>
<accession>M0QRP0</accession>
<dbReference type="PANTHER" id="PTHR33823:SF2">
    <property type="entry name" value="RNA POLYMERASE-BINDING TRANSCRIPTION FACTOR DKSA"/>
    <property type="match status" value="1"/>
</dbReference>
<evidence type="ECO:0000256" key="3">
    <source>
        <dbReference type="ARBA" id="ARBA00022833"/>
    </source>
</evidence>
<dbReference type="eggNOG" id="COG1734">
    <property type="taxonomic scope" value="Bacteria"/>
</dbReference>
<dbReference type="GO" id="GO:0008270">
    <property type="term" value="F:zinc ion binding"/>
    <property type="evidence" value="ECO:0007669"/>
    <property type="project" value="UniProtKB-KW"/>
</dbReference>
<keyword evidence="3" id="KW-0862">Zinc</keyword>
<protein>
    <recommendedName>
        <fullName evidence="5">Zinc finger DksA/TraR C4-type domain-containing protein</fullName>
    </recommendedName>
</protein>
<evidence type="ECO:0000313" key="7">
    <source>
        <dbReference type="Proteomes" id="UP000011666"/>
    </source>
</evidence>
<dbReference type="Gene3D" id="1.20.120.910">
    <property type="entry name" value="DksA, coiled-coil domain"/>
    <property type="match status" value="1"/>
</dbReference>
<evidence type="ECO:0000256" key="2">
    <source>
        <dbReference type="ARBA" id="ARBA00022771"/>
    </source>
</evidence>
<dbReference type="InterPro" id="IPR020458">
    <property type="entry name" value="Znf_DskA_TraR_CS"/>
</dbReference>
<keyword evidence="2" id="KW-0863">Zinc-finger</keyword>
<feature type="zinc finger region" description="dksA C4-type" evidence="4">
    <location>
        <begin position="94"/>
        <end position="118"/>
    </location>
</feature>
<dbReference type="AlphaFoldDB" id="M0QRP0"/>
<dbReference type="PROSITE" id="PS01102">
    <property type="entry name" value="ZF_DKSA_1"/>
    <property type="match status" value="1"/>
</dbReference>
<keyword evidence="1" id="KW-0479">Metal-binding</keyword>
<sequence length="127" mass="13585">MGGPEVTSSGGESRDALADERARTLALVESLSERLAAVVEASADAAADDEHDPEGTTLAVERGHLVAQVERSRARLDEIDHALGRFDRGAYGTCETCGRPIGADRLEVLPAARQCVDCAIRRPSTRW</sequence>
<dbReference type="EMBL" id="BANX01000033">
    <property type="protein sequence ID" value="GAC70217.1"/>
    <property type="molecule type" value="Genomic_DNA"/>
</dbReference>
<keyword evidence="7" id="KW-1185">Reference proteome</keyword>
<evidence type="ECO:0000256" key="1">
    <source>
        <dbReference type="ARBA" id="ARBA00022723"/>
    </source>
</evidence>
<dbReference type="InterPro" id="IPR000962">
    <property type="entry name" value="Znf_DskA_TraR"/>
</dbReference>
<evidence type="ECO:0000256" key="4">
    <source>
        <dbReference type="PROSITE-ProRule" id="PRU00510"/>
    </source>
</evidence>
<organism evidence="6 7">
    <name type="scientific">Gordonia soli NBRC 108243</name>
    <dbReference type="NCBI Taxonomy" id="1223545"/>
    <lineage>
        <taxon>Bacteria</taxon>
        <taxon>Bacillati</taxon>
        <taxon>Actinomycetota</taxon>
        <taxon>Actinomycetes</taxon>
        <taxon>Mycobacteriales</taxon>
        <taxon>Gordoniaceae</taxon>
        <taxon>Gordonia</taxon>
    </lineage>
</organism>
<reference evidence="6 7" key="1">
    <citation type="submission" date="2013-01" db="EMBL/GenBank/DDBJ databases">
        <title>Whole genome shotgun sequence of Gordonia soli NBRC 108243.</title>
        <authorList>
            <person name="Isaki-Nakamura S."/>
            <person name="Hosoyama A."/>
            <person name="Tsuchikane K."/>
            <person name="Ando Y."/>
            <person name="Baba S."/>
            <person name="Ohji S."/>
            <person name="Hamada M."/>
            <person name="Tamura T."/>
            <person name="Yamazoe A."/>
            <person name="Yamazaki S."/>
            <person name="Fujita N."/>
        </authorList>
    </citation>
    <scope>NUCLEOTIDE SEQUENCE [LARGE SCALE GENOMIC DNA]</scope>
    <source>
        <strain evidence="6 7">NBRC 108243</strain>
    </source>
</reference>
<dbReference type="Pfam" id="PF01258">
    <property type="entry name" value="zf-dskA_traR"/>
    <property type="match status" value="1"/>
</dbReference>
<evidence type="ECO:0000259" key="5">
    <source>
        <dbReference type="Pfam" id="PF01258"/>
    </source>
</evidence>
<feature type="domain" description="Zinc finger DksA/TraR C4-type" evidence="5">
    <location>
        <begin position="89"/>
        <end position="122"/>
    </location>
</feature>
<dbReference type="PANTHER" id="PTHR33823">
    <property type="entry name" value="RNA POLYMERASE-BINDING TRANSCRIPTION FACTOR DKSA-RELATED"/>
    <property type="match status" value="1"/>
</dbReference>
<comment type="caution">
    <text evidence="6">The sequence shown here is derived from an EMBL/GenBank/DDBJ whole genome shotgun (WGS) entry which is preliminary data.</text>
</comment>
<dbReference type="SUPFAM" id="SSF57716">
    <property type="entry name" value="Glucocorticoid receptor-like (DNA-binding domain)"/>
    <property type="match status" value="1"/>
</dbReference>
<dbReference type="STRING" id="1223545.GS4_33_00305"/>
<evidence type="ECO:0000313" key="6">
    <source>
        <dbReference type="EMBL" id="GAC70217.1"/>
    </source>
</evidence>
<proteinExistence type="predicted"/>